<keyword evidence="2" id="KW-1185">Reference proteome</keyword>
<sequence length="120" mass="13910">MQRQFCPLFRRYTRIEHQNFDSSPALSLRKLLRCSTIVQVASRTSRRDTLAYISSAFFAMFLVAEHAEARTSRQENKRKVMEKLEKVREEALGSKEKKEDTSKESVANLLIPPTLVDAYI</sequence>
<reference evidence="1 2" key="1">
    <citation type="submission" date="2017-09" db="EMBL/GenBank/DDBJ databases">
        <authorList>
            <consortium name="International Durum Wheat Genome Sequencing Consortium (IDWGSC)"/>
            <person name="Milanesi L."/>
        </authorList>
    </citation>
    <scope>NUCLEOTIDE SEQUENCE [LARGE SCALE GENOMIC DNA]</scope>
    <source>
        <strain evidence="2">cv. Svevo</strain>
    </source>
</reference>
<dbReference type="AlphaFoldDB" id="A0A9R0RL96"/>
<dbReference type="EMBL" id="LT934115">
    <property type="protein sequence ID" value="VAH62065.1"/>
    <property type="molecule type" value="Genomic_DNA"/>
</dbReference>
<dbReference type="Gramene" id="TRITD3Av1G154970.1">
    <property type="protein sequence ID" value="TRITD3Av1G154970.1"/>
    <property type="gene ID" value="TRITD3Av1G154970"/>
</dbReference>
<evidence type="ECO:0000313" key="2">
    <source>
        <dbReference type="Proteomes" id="UP000324705"/>
    </source>
</evidence>
<organism evidence="1 2">
    <name type="scientific">Triticum turgidum subsp. durum</name>
    <name type="common">Durum wheat</name>
    <name type="synonym">Triticum durum</name>
    <dbReference type="NCBI Taxonomy" id="4567"/>
    <lineage>
        <taxon>Eukaryota</taxon>
        <taxon>Viridiplantae</taxon>
        <taxon>Streptophyta</taxon>
        <taxon>Embryophyta</taxon>
        <taxon>Tracheophyta</taxon>
        <taxon>Spermatophyta</taxon>
        <taxon>Magnoliopsida</taxon>
        <taxon>Liliopsida</taxon>
        <taxon>Poales</taxon>
        <taxon>Poaceae</taxon>
        <taxon>BOP clade</taxon>
        <taxon>Pooideae</taxon>
        <taxon>Triticodae</taxon>
        <taxon>Triticeae</taxon>
        <taxon>Triticinae</taxon>
        <taxon>Triticum</taxon>
    </lineage>
</organism>
<accession>A0A9R0RL96</accession>
<name>A0A9R0RL96_TRITD</name>
<evidence type="ECO:0000313" key="1">
    <source>
        <dbReference type="EMBL" id="VAH62065.1"/>
    </source>
</evidence>
<gene>
    <name evidence="1" type="ORF">TRITD_3Av1G154970</name>
</gene>
<proteinExistence type="predicted"/>
<dbReference type="Proteomes" id="UP000324705">
    <property type="component" value="Chromosome 3A"/>
</dbReference>
<protein>
    <submittedName>
        <fullName evidence="1">Uncharacterized protein</fullName>
    </submittedName>
</protein>